<keyword evidence="2 3" id="KW-0040">ANK repeat</keyword>
<comment type="caution">
    <text evidence="4">The sequence shown here is derived from an EMBL/GenBank/DDBJ whole genome shotgun (WGS) entry which is preliminary data.</text>
</comment>
<dbReference type="Gene3D" id="1.25.40.20">
    <property type="entry name" value="Ankyrin repeat-containing domain"/>
    <property type="match status" value="3"/>
</dbReference>
<organism evidence="4 5">
    <name type="scientific">Desmophyllum pertusum</name>
    <dbReference type="NCBI Taxonomy" id="174260"/>
    <lineage>
        <taxon>Eukaryota</taxon>
        <taxon>Metazoa</taxon>
        <taxon>Cnidaria</taxon>
        <taxon>Anthozoa</taxon>
        <taxon>Hexacorallia</taxon>
        <taxon>Scleractinia</taxon>
        <taxon>Caryophylliina</taxon>
        <taxon>Caryophylliidae</taxon>
        <taxon>Desmophyllum</taxon>
    </lineage>
</organism>
<dbReference type="PANTHER" id="PTHR24198">
    <property type="entry name" value="ANKYRIN REPEAT AND PROTEIN KINASE DOMAIN-CONTAINING PROTEIN"/>
    <property type="match status" value="1"/>
</dbReference>
<dbReference type="SMART" id="SM00248">
    <property type="entry name" value="ANK"/>
    <property type="match status" value="8"/>
</dbReference>
<dbReference type="AlphaFoldDB" id="A0A9W9Z4K7"/>
<dbReference type="InterPro" id="IPR002110">
    <property type="entry name" value="Ankyrin_rpt"/>
</dbReference>
<feature type="repeat" description="ANK" evidence="3">
    <location>
        <begin position="99"/>
        <end position="123"/>
    </location>
</feature>
<dbReference type="InterPro" id="IPR036770">
    <property type="entry name" value="Ankyrin_rpt-contain_sf"/>
</dbReference>
<evidence type="ECO:0000256" key="2">
    <source>
        <dbReference type="ARBA" id="ARBA00023043"/>
    </source>
</evidence>
<dbReference type="PANTHER" id="PTHR24198:SF165">
    <property type="entry name" value="ANKYRIN REPEAT-CONTAINING PROTEIN-RELATED"/>
    <property type="match status" value="1"/>
</dbReference>
<feature type="repeat" description="ANK" evidence="3">
    <location>
        <begin position="133"/>
        <end position="165"/>
    </location>
</feature>
<proteinExistence type="predicted"/>
<sequence length="356" mass="39561">MSCSVCVPDLALQLSIFRGGAFKVIQHPFKKRSRSKLFQQAAISGDEEAVEAFISKGIELSITDQFGRTPLHNAILGKQLRIVEILVSSGADIQVQDERGDTPLHTAVRTGDESILPILLQHSECNVNATGRHNVTPLHLAAGMDRVNVCKMLIENQAMITSKDDDHMTPMGHAVERGATDAVEYFFQYAHSQKLDMDSFLYKADMDESSLLHMAVDRGVVKIVKLCLQNGSRVRCPKTSDRTTAFHLACGQGLLEIVKLLASHDLAICRITLIDSEGQTPLHRAATNNHVTVVQYLLDQGASVDPPDRARCTPLFKAAAMEEWKPFRCYLSEVQTSQLKVWSRDQFSMLQFLMLV</sequence>
<dbReference type="PROSITE" id="PS50088">
    <property type="entry name" value="ANK_REPEAT"/>
    <property type="match status" value="4"/>
</dbReference>
<feature type="repeat" description="ANK" evidence="3">
    <location>
        <begin position="277"/>
        <end position="309"/>
    </location>
</feature>
<evidence type="ECO:0000313" key="4">
    <source>
        <dbReference type="EMBL" id="KAJ7373643.1"/>
    </source>
</evidence>
<dbReference type="SUPFAM" id="SSF48403">
    <property type="entry name" value="Ankyrin repeat"/>
    <property type="match status" value="1"/>
</dbReference>
<dbReference type="Proteomes" id="UP001163046">
    <property type="component" value="Unassembled WGS sequence"/>
</dbReference>
<protein>
    <submittedName>
        <fullName evidence="4">Transient receptor putative cation channel sub A member 1</fullName>
    </submittedName>
</protein>
<reference evidence="4" key="1">
    <citation type="submission" date="2023-01" db="EMBL/GenBank/DDBJ databases">
        <title>Genome assembly of the deep-sea coral Lophelia pertusa.</title>
        <authorList>
            <person name="Herrera S."/>
            <person name="Cordes E."/>
        </authorList>
    </citation>
    <scope>NUCLEOTIDE SEQUENCE</scope>
    <source>
        <strain evidence="4">USNM1676648</strain>
        <tissue evidence="4">Polyp</tissue>
    </source>
</reference>
<name>A0A9W9Z4K7_9CNID</name>
<evidence type="ECO:0000256" key="3">
    <source>
        <dbReference type="PROSITE-ProRule" id="PRU00023"/>
    </source>
</evidence>
<keyword evidence="4" id="KW-0675">Receptor</keyword>
<gene>
    <name evidence="4" type="primary">TRPA1_6</name>
    <name evidence="4" type="ORF">OS493_011252</name>
</gene>
<keyword evidence="1" id="KW-0677">Repeat</keyword>
<dbReference type="EMBL" id="MU826830">
    <property type="protein sequence ID" value="KAJ7373643.1"/>
    <property type="molecule type" value="Genomic_DNA"/>
</dbReference>
<feature type="repeat" description="ANK" evidence="3">
    <location>
        <begin position="66"/>
        <end position="98"/>
    </location>
</feature>
<dbReference type="Pfam" id="PF12796">
    <property type="entry name" value="Ank_2"/>
    <property type="match status" value="3"/>
</dbReference>
<evidence type="ECO:0000313" key="5">
    <source>
        <dbReference type="Proteomes" id="UP001163046"/>
    </source>
</evidence>
<dbReference type="OrthoDB" id="5974236at2759"/>
<evidence type="ECO:0000256" key="1">
    <source>
        <dbReference type="ARBA" id="ARBA00022737"/>
    </source>
</evidence>
<dbReference type="PROSITE" id="PS50297">
    <property type="entry name" value="ANK_REP_REGION"/>
    <property type="match status" value="4"/>
</dbReference>
<accession>A0A9W9Z4K7</accession>
<dbReference type="PRINTS" id="PR01415">
    <property type="entry name" value="ANKYRIN"/>
</dbReference>
<keyword evidence="5" id="KW-1185">Reference proteome</keyword>